<comment type="caution">
    <text evidence="2">The sequence shown here is derived from an EMBL/GenBank/DDBJ whole genome shotgun (WGS) entry which is preliminary data.</text>
</comment>
<gene>
    <name evidence="2" type="ORF">IG616_19450</name>
</gene>
<dbReference type="EMBL" id="JACYXI010000015">
    <property type="protein sequence ID" value="MBD8893727.1"/>
    <property type="molecule type" value="Genomic_DNA"/>
</dbReference>
<dbReference type="Proteomes" id="UP000632063">
    <property type="component" value="Unassembled WGS sequence"/>
</dbReference>
<feature type="compositionally biased region" description="Low complexity" evidence="1">
    <location>
        <begin position="176"/>
        <end position="185"/>
    </location>
</feature>
<keyword evidence="3" id="KW-1185">Reference proteome</keyword>
<dbReference type="SUPFAM" id="SSF74653">
    <property type="entry name" value="TolA/TonB C-terminal domain"/>
    <property type="match status" value="1"/>
</dbReference>
<evidence type="ECO:0000256" key="1">
    <source>
        <dbReference type="SAM" id="MobiDB-lite"/>
    </source>
</evidence>
<feature type="compositionally biased region" description="Basic and acidic residues" evidence="1">
    <location>
        <begin position="104"/>
        <end position="118"/>
    </location>
</feature>
<name>A0ABR9CTV5_9HYPH</name>
<protein>
    <submittedName>
        <fullName evidence="2">Cell envelope biogenesis protein TolA</fullName>
    </submittedName>
</protein>
<evidence type="ECO:0000313" key="2">
    <source>
        <dbReference type="EMBL" id="MBD8893727.1"/>
    </source>
</evidence>
<proteinExistence type="predicted"/>
<dbReference type="RefSeq" id="WP_192149988.1">
    <property type="nucleotide sequence ID" value="NZ_JACYXI010000015.1"/>
</dbReference>
<reference evidence="2 3" key="2">
    <citation type="journal article" date="2021" name="Int. J. Syst. Evol. Microbiol.">
        <title>Roseibium litorale sp. nov., isolated from a tidal flat sediment and proposal for the reclassification of Labrenzia polysiphoniae as Roseibium polysiphoniae comb. nov.</title>
        <authorList>
            <person name="Liu Y."/>
            <person name="Pei T."/>
            <person name="Du J."/>
            <person name="Chao M."/>
            <person name="Deng M.R."/>
            <person name="Zhu H."/>
        </authorList>
    </citation>
    <scope>NUCLEOTIDE SEQUENCE [LARGE SCALE GENOMIC DNA]</scope>
    <source>
        <strain evidence="2 3">4C16A</strain>
    </source>
</reference>
<organism evidence="2 3">
    <name type="scientific">Roseibium litorale</name>
    <dbReference type="NCBI Taxonomy" id="2803841"/>
    <lineage>
        <taxon>Bacteria</taxon>
        <taxon>Pseudomonadati</taxon>
        <taxon>Pseudomonadota</taxon>
        <taxon>Alphaproteobacteria</taxon>
        <taxon>Hyphomicrobiales</taxon>
        <taxon>Stappiaceae</taxon>
        <taxon>Roseibium</taxon>
    </lineage>
</organism>
<feature type="compositionally biased region" description="Pro residues" evidence="1">
    <location>
        <begin position="119"/>
        <end position="129"/>
    </location>
</feature>
<reference evidence="3" key="1">
    <citation type="submission" date="2020-09" db="EMBL/GenBank/DDBJ databases">
        <title>The genome sequence of strain Labrenzia suaedae 4C16A.</title>
        <authorList>
            <person name="Liu Y."/>
        </authorList>
    </citation>
    <scope>NUCLEOTIDE SEQUENCE [LARGE SCALE GENOMIC DNA]</scope>
    <source>
        <strain evidence="3">4C16A</strain>
    </source>
</reference>
<feature type="compositionally biased region" description="Basic and acidic residues" evidence="1">
    <location>
        <begin position="52"/>
        <end position="81"/>
    </location>
</feature>
<accession>A0ABR9CTV5</accession>
<feature type="compositionally biased region" description="Basic and acidic residues" evidence="1">
    <location>
        <begin position="147"/>
        <end position="159"/>
    </location>
</feature>
<dbReference type="Gene3D" id="3.30.1150.10">
    <property type="match status" value="1"/>
</dbReference>
<evidence type="ECO:0000313" key="3">
    <source>
        <dbReference type="Proteomes" id="UP000632063"/>
    </source>
</evidence>
<feature type="region of interest" description="Disordered" evidence="1">
    <location>
        <begin position="52"/>
        <end position="228"/>
    </location>
</feature>
<feature type="compositionally biased region" description="Pro residues" evidence="1">
    <location>
        <begin position="93"/>
        <end position="103"/>
    </location>
</feature>
<sequence length="327" mass="34843">MRAGLIASLAGHTALLLWGLIAFPDAKTFDVKPVDSLPVDLVPISELTRLQKGEKDAKEIREVPSTKPVEKPKQETPKPDDAPGEAKTAQASTPPPTPAPTPEPEPKKPEPKKPEPKEPPAPAATPAPPKEPKQEPKPVAEAPTPPKEPEPAPVEEPKEILTSVAPKTKPKPPKPVQQTQTAQQQPKKDFNTNQIAALLNKVEPAGGGSQSTQPASLGSPKGEQHVQMTQSELDALRGMIARCWSPPVGAIGAEDLKVRLQFSLSESGEVQGSPEVLNSSSAPGFRAAASSAVRAVMRCAPYSLPIQKYDAWKEVIINFDPREMIGG</sequence>